<accession>A0A8B3CK87</accession>
<sequence>MYSSELTGFWPNQNVSLRTNSWIHRGYFLLRFDPPFLRIEEIKQGNRKNLANAPSNGHAMKTRTSPSR</sequence>
<evidence type="ECO:0000256" key="1">
    <source>
        <dbReference type="SAM" id="MobiDB-lite"/>
    </source>
</evidence>
<evidence type="ECO:0000313" key="2">
    <source>
        <dbReference type="EMBL" id="RHX83435.1"/>
    </source>
</evidence>
<comment type="caution">
    <text evidence="2">The sequence shown here is derived from an EMBL/GenBank/DDBJ whole genome shotgun (WGS) entry which is preliminary data.</text>
</comment>
<protein>
    <submittedName>
        <fullName evidence="2">Uncharacterized protein</fullName>
    </submittedName>
</protein>
<dbReference type="EMBL" id="QHCS01000008">
    <property type="protein sequence ID" value="RHX83435.1"/>
    <property type="molecule type" value="Genomic_DNA"/>
</dbReference>
<evidence type="ECO:0000313" key="3">
    <source>
        <dbReference type="Proteomes" id="UP000266669"/>
    </source>
</evidence>
<gene>
    <name evidence="2" type="ORF">DLM78_20720</name>
</gene>
<feature type="region of interest" description="Disordered" evidence="1">
    <location>
        <begin position="46"/>
        <end position="68"/>
    </location>
</feature>
<reference evidence="3" key="1">
    <citation type="submission" date="2018-05" db="EMBL/GenBank/DDBJ databases">
        <title>Leptospira yasudae sp. nov. and Leptospira stimsonii sp. nov., two pathogenic species of the genus Leptospira isolated from environmental sources.</title>
        <authorList>
            <person name="Casanovas-Massana A."/>
            <person name="Hamond C."/>
            <person name="Santos L.A."/>
            <person name="Hacker K.P."/>
            <person name="Balassiano I."/>
            <person name="Medeiros M.A."/>
            <person name="Reis M.G."/>
            <person name="Ko A.I."/>
            <person name="Wunder E.A."/>
        </authorList>
    </citation>
    <scope>NUCLEOTIDE SEQUENCE [LARGE SCALE GENOMIC DNA]</scope>
    <source>
        <strain evidence="3">AMB6-RJ</strain>
    </source>
</reference>
<organism evidence="2 3">
    <name type="scientific">Leptospira stimsonii</name>
    <dbReference type="NCBI Taxonomy" id="2202203"/>
    <lineage>
        <taxon>Bacteria</taxon>
        <taxon>Pseudomonadati</taxon>
        <taxon>Spirochaetota</taxon>
        <taxon>Spirochaetia</taxon>
        <taxon>Leptospirales</taxon>
        <taxon>Leptospiraceae</taxon>
        <taxon>Leptospira</taxon>
    </lineage>
</organism>
<dbReference type="Proteomes" id="UP000266669">
    <property type="component" value="Unassembled WGS sequence"/>
</dbReference>
<name>A0A8B3CK87_9LEPT</name>
<dbReference type="AlphaFoldDB" id="A0A8B3CK87"/>
<proteinExistence type="predicted"/>